<keyword evidence="2" id="KW-1185">Reference proteome</keyword>
<dbReference type="Proteomes" id="UP000789831">
    <property type="component" value="Unassembled WGS sequence"/>
</dbReference>
<dbReference type="AlphaFoldDB" id="A0A9N8WJA4"/>
<dbReference type="InterPro" id="IPR009057">
    <property type="entry name" value="Homeodomain-like_sf"/>
</dbReference>
<comment type="caution">
    <text evidence="1">The sequence shown here is derived from an EMBL/GenBank/DDBJ whole genome shotgun (WGS) entry which is preliminary data.</text>
</comment>
<evidence type="ECO:0000313" key="1">
    <source>
        <dbReference type="EMBL" id="CAG8484572.1"/>
    </source>
</evidence>
<dbReference type="Pfam" id="PF13921">
    <property type="entry name" value="Myb_DNA-bind_6"/>
    <property type="match status" value="1"/>
</dbReference>
<reference evidence="1" key="1">
    <citation type="submission" date="2021-06" db="EMBL/GenBank/DDBJ databases">
        <authorList>
            <person name="Kallberg Y."/>
            <person name="Tangrot J."/>
            <person name="Rosling A."/>
        </authorList>
    </citation>
    <scope>NUCLEOTIDE SEQUENCE</scope>
    <source>
        <strain evidence="1">MT106</strain>
    </source>
</reference>
<evidence type="ECO:0000313" key="2">
    <source>
        <dbReference type="Proteomes" id="UP000789831"/>
    </source>
</evidence>
<dbReference type="EMBL" id="CAJVPL010000334">
    <property type="protein sequence ID" value="CAG8484572.1"/>
    <property type="molecule type" value="Genomic_DNA"/>
</dbReference>
<name>A0A9N8WJA4_9GLOM</name>
<dbReference type="PANTHER" id="PTHR15398">
    <property type="entry name" value="BROMODOMAIN-CONTAINING PROTEIN 8"/>
    <property type="match status" value="1"/>
</dbReference>
<organism evidence="1 2">
    <name type="scientific">Ambispora gerdemannii</name>
    <dbReference type="NCBI Taxonomy" id="144530"/>
    <lineage>
        <taxon>Eukaryota</taxon>
        <taxon>Fungi</taxon>
        <taxon>Fungi incertae sedis</taxon>
        <taxon>Mucoromycota</taxon>
        <taxon>Glomeromycotina</taxon>
        <taxon>Glomeromycetes</taxon>
        <taxon>Archaeosporales</taxon>
        <taxon>Ambisporaceae</taxon>
        <taxon>Ambispora</taxon>
    </lineage>
</organism>
<dbReference type="Gene3D" id="1.10.10.60">
    <property type="entry name" value="Homeodomain-like"/>
    <property type="match status" value="1"/>
</dbReference>
<protein>
    <submittedName>
        <fullName evidence="1">11955_t:CDS:1</fullName>
    </submittedName>
</protein>
<proteinExistence type="predicted"/>
<accession>A0A9N8WJA4</accession>
<dbReference type="SUPFAM" id="SSF46689">
    <property type="entry name" value="Homeodomain-like"/>
    <property type="match status" value="1"/>
</dbReference>
<dbReference type="PANTHER" id="PTHR15398:SF4">
    <property type="entry name" value="BROMODOMAIN-CONTAINING PROTEIN 8 ISOFORM X1"/>
    <property type="match status" value="1"/>
</dbReference>
<sequence>MVQTSTSSEGDTWTAFEKLLLAQAVYKYGDDNWLAVSRIMKQHPMIERQAEFFSPKICSNKYRVLIEPYELEAEAEKKSLVVLVSRGITTEECKFKLEWPNLKE</sequence>
<gene>
    <name evidence="1" type="ORF">AGERDE_LOCUS3413</name>
</gene>
<dbReference type="OrthoDB" id="1742084at2759"/>
<dbReference type="GO" id="GO:0035267">
    <property type="term" value="C:NuA4 histone acetyltransferase complex"/>
    <property type="evidence" value="ECO:0007669"/>
    <property type="project" value="TreeGrafter"/>
</dbReference>